<dbReference type="AlphaFoldDB" id="A0A3M0A6K6"/>
<keyword evidence="1" id="KW-1133">Transmembrane helix</keyword>
<sequence>MKSDFLNWAMALFAVGVLITGGLHFLEGEESRQPVAALQQGLISSAK</sequence>
<organism evidence="2 3">
    <name type="scientific">Umboniibacter marinipuniceus</name>
    <dbReference type="NCBI Taxonomy" id="569599"/>
    <lineage>
        <taxon>Bacteria</taxon>
        <taxon>Pseudomonadati</taxon>
        <taxon>Pseudomonadota</taxon>
        <taxon>Gammaproteobacteria</taxon>
        <taxon>Cellvibrionales</taxon>
        <taxon>Cellvibrionaceae</taxon>
        <taxon>Umboniibacter</taxon>
    </lineage>
</organism>
<comment type="caution">
    <text evidence="2">The sequence shown here is derived from an EMBL/GenBank/DDBJ whole genome shotgun (WGS) entry which is preliminary data.</text>
</comment>
<protein>
    <submittedName>
        <fullName evidence="2">Uncharacterized protein</fullName>
    </submittedName>
</protein>
<dbReference type="Proteomes" id="UP000267187">
    <property type="component" value="Unassembled WGS sequence"/>
</dbReference>
<accession>A0A3M0A6K6</accession>
<evidence type="ECO:0000313" key="3">
    <source>
        <dbReference type="Proteomes" id="UP000267187"/>
    </source>
</evidence>
<feature type="transmembrane region" description="Helical" evidence="1">
    <location>
        <begin position="6"/>
        <end position="26"/>
    </location>
</feature>
<keyword evidence="1" id="KW-0812">Transmembrane</keyword>
<name>A0A3M0A6K6_9GAMM</name>
<gene>
    <name evidence="2" type="ORF">DFR27_1591</name>
</gene>
<dbReference type="EMBL" id="REFJ01000003">
    <property type="protein sequence ID" value="RMA80227.1"/>
    <property type="molecule type" value="Genomic_DNA"/>
</dbReference>
<evidence type="ECO:0000313" key="2">
    <source>
        <dbReference type="EMBL" id="RMA80227.1"/>
    </source>
</evidence>
<keyword evidence="3" id="KW-1185">Reference proteome</keyword>
<proteinExistence type="predicted"/>
<keyword evidence="1" id="KW-0472">Membrane</keyword>
<dbReference type="RefSeq" id="WP_170150817.1">
    <property type="nucleotide sequence ID" value="NZ_REFJ01000003.1"/>
</dbReference>
<reference evidence="2 3" key="1">
    <citation type="submission" date="2018-10" db="EMBL/GenBank/DDBJ databases">
        <title>Genomic Encyclopedia of Type Strains, Phase IV (KMG-IV): sequencing the most valuable type-strain genomes for metagenomic binning, comparative biology and taxonomic classification.</title>
        <authorList>
            <person name="Goeker M."/>
        </authorList>
    </citation>
    <scope>NUCLEOTIDE SEQUENCE [LARGE SCALE GENOMIC DNA]</scope>
    <source>
        <strain evidence="2 3">DSM 25080</strain>
    </source>
</reference>
<evidence type="ECO:0000256" key="1">
    <source>
        <dbReference type="SAM" id="Phobius"/>
    </source>
</evidence>